<gene>
    <name evidence="3" type="ORF">SCF082_LOCUS40950</name>
</gene>
<evidence type="ECO:0000256" key="1">
    <source>
        <dbReference type="SAM" id="SignalP"/>
    </source>
</evidence>
<proteinExistence type="predicted"/>
<keyword evidence="1" id="KW-0732">Signal</keyword>
<comment type="caution">
    <text evidence="3">The sequence shown here is derived from an EMBL/GenBank/DDBJ whole genome shotgun (WGS) entry which is preliminary data.</text>
</comment>
<feature type="domain" description="Glycosyltransferase 2-like" evidence="2">
    <location>
        <begin position="23"/>
        <end position="66"/>
    </location>
</feature>
<feature type="signal peptide" evidence="1">
    <location>
        <begin position="1"/>
        <end position="15"/>
    </location>
</feature>
<dbReference type="InterPro" id="IPR029044">
    <property type="entry name" value="Nucleotide-diphossugar_trans"/>
</dbReference>
<dbReference type="Pfam" id="PF00535">
    <property type="entry name" value="Glycos_transf_2"/>
    <property type="match status" value="1"/>
</dbReference>
<dbReference type="InterPro" id="IPR001173">
    <property type="entry name" value="Glyco_trans_2-like"/>
</dbReference>
<organism evidence="3 4">
    <name type="scientific">Durusdinium trenchii</name>
    <dbReference type="NCBI Taxonomy" id="1381693"/>
    <lineage>
        <taxon>Eukaryota</taxon>
        <taxon>Sar</taxon>
        <taxon>Alveolata</taxon>
        <taxon>Dinophyceae</taxon>
        <taxon>Suessiales</taxon>
        <taxon>Symbiodiniaceae</taxon>
        <taxon>Durusdinium</taxon>
    </lineage>
</organism>
<dbReference type="SUPFAM" id="SSF53448">
    <property type="entry name" value="Nucleotide-diphospho-sugar transferases"/>
    <property type="match status" value="1"/>
</dbReference>
<protein>
    <submittedName>
        <fullName evidence="3">Glyco_trans_2-like domain-containing protein</fullName>
    </submittedName>
</protein>
<sequence>MFFLRALLLAAGAVGFSTWPSVSVQMVTYKRGPLLLEALAQVEQQEYPGDLEVVIVDDSPESQEEQLDALLLGLQKPGPKLKALRWMLS</sequence>
<dbReference type="Proteomes" id="UP001642464">
    <property type="component" value="Unassembled WGS sequence"/>
</dbReference>
<accession>A0ABP0QEB6</accession>
<evidence type="ECO:0000259" key="2">
    <source>
        <dbReference type="Pfam" id="PF00535"/>
    </source>
</evidence>
<dbReference type="Gene3D" id="3.90.550.10">
    <property type="entry name" value="Spore Coat Polysaccharide Biosynthesis Protein SpsA, Chain A"/>
    <property type="match status" value="1"/>
</dbReference>
<name>A0ABP0QEB6_9DINO</name>
<evidence type="ECO:0000313" key="3">
    <source>
        <dbReference type="EMBL" id="CAK9086581.1"/>
    </source>
</evidence>
<dbReference type="EMBL" id="CAXAMM010039462">
    <property type="protein sequence ID" value="CAK9086581.1"/>
    <property type="molecule type" value="Genomic_DNA"/>
</dbReference>
<evidence type="ECO:0000313" key="4">
    <source>
        <dbReference type="Proteomes" id="UP001642464"/>
    </source>
</evidence>
<feature type="chain" id="PRO_5047436388" evidence="1">
    <location>
        <begin position="16"/>
        <end position="89"/>
    </location>
</feature>
<keyword evidence="4" id="KW-1185">Reference proteome</keyword>
<reference evidence="3 4" key="1">
    <citation type="submission" date="2024-02" db="EMBL/GenBank/DDBJ databases">
        <authorList>
            <person name="Chen Y."/>
            <person name="Shah S."/>
            <person name="Dougan E. K."/>
            <person name="Thang M."/>
            <person name="Chan C."/>
        </authorList>
    </citation>
    <scope>NUCLEOTIDE SEQUENCE [LARGE SCALE GENOMIC DNA]</scope>
</reference>